<dbReference type="EMBL" id="PCSU01000074">
    <property type="protein sequence ID" value="PIP56203.1"/>
    <property type="molecule type" value="Genomic_DNA"/>
</dbReference>
<keyword evidence="1" id="KW-1133">Transmembrane helix</keyword>
<dbReference type="GO" id="GO:0004553">
    <property type="term" value="F:hydrolase activity, hydrolyzing O-glycosyl compounds"/>
    <property type="evidence" value="ECO:0007669"/>
    <property type="project" value="TreeGrafter"/>
</dbReference>
<reference evidence="2 3" key="1">
    <citation type="submission" date="2017-09" db="EMBL/GenBank/DDBJ databases">
        <title>Depth-based differentiation of microbial function through sediment-hosted aquifers and enrichment of novel symbionts in the deep terrestrial subsurface.</title>
        <authorList>
            <person name="Probst A.J."/>
            <person name="Ladd B."/>
            <person name="Jarett J.K."/>
            <person name="Geller-Mcgrath D.E."/>
            <person name="Sieber C.M."/>
            <person name="Emerson J.B."/>
            <person name="Anantharaman K."/>
            <person name="Thomas B.C."/>
            <person name="Malmstrom R."/>
            <person name="Stieglmeier M."/>
            <person name="Klingl A."/>
            <person name="Woyke T."/>
            <person name="Ryan C.M."/>
            <person name="Banfield J.F."/>
        </authorList>
    </citation>
    <scope>NUCLEOTIDE SEQUENCE [LARGE SCALE GENOMIC DNA]</scope>
    <source>
        <strain evidence="2">CG22_combo_CG10-13_8_21_14_all_39_12</strain>
    </source>
</reference>
<dbReference type="AlphaFoldDB" id="A0A2H0BEU9"/>
<dbReference type="Gene3D" id="2.70.70.10">
    <property type="entry name" value="Glucose Permease (Domain IIA)"/>
    <property type="match status" value="1"/>
</dbReference>
<feature type="transmembrane region" description="Helical" evidence="1">
    <location>
        <begin position="12"/>
        <end position="29"/>
    </location>
</feature>
<name>A0A2H0BEU9_UNCKA</name>
<sequence length="1074" mass="120270">MKKIIYTPKIIISIILSIVFMVTGIFLGFQNKAIVQTVEAVGQQYDLLDYYLPNSDYVIHMNNGEKFHTFAGVINSRSGFTTLKSAEGKWYEEYTYDNDKIYLNRDTTWATGFNQNVKCTNPNTQNDAAFVWLLGHYEKDEARSLVGSDKEGGVWIDRRLSVGDTTDRGQITVTGFDKTTCQPCDTQYVGKTGGTVKLVEVFSTWKGGADGKEFNDVAHIWVTGGTGSGEHFYLAKGIGRVGWKNDNSFSYGKVVENGKINKVELCSNGNPGNPGQPTPTPTPKPLPEICKSPNVFGINTAIHNEEQLRLARDAGATITRLPIAFNSMPERGVYDWDGMDSDIKFAQTNGMEVLGLIVGTPWWAGAQWGYEHRYLPHKEFEADYRAFLREALRRYPEINKFVYWNEPNGCGSSRDLPYIPDPENQAPGPTAIPFPGCGYSDASAEEYAYWLGVTYNEIKTTKPSAVVSMAGLEGIPTDYVRLVKTKPGGNSYDVISLQPYNWTGKIDFEAVSRFRNDVQAGDIWITEYGWDINNVSEADQARYLRETFDDLMTGRYDYVKLMTYHTIADPGDTLRLGLVAGSNLPYTNRPAYDVFQEYRNKCDIEDPIDSELPPVTEGWLHPGIDIEPVRTDAYSNNIFSTHAGFVTYAGPAPASVAEKGWLVQIEADLNRDNVPDVITRYTHLMPGSTILVNDVRYKRRAFTPECFMDLQSCFSEIGISSGPLEKLPYGYGPYVSRNQLIGMLGDSGSPGRKHIQYEIITNRYTNLYGSNLNTYDCRDNPYLDVCITDYARPGFFFSINRNKPDEVRGPVYTNPGFVTPPPIPPVTPTPTPGPEQISCLNETTGYLNNSNFRPEHNAIMNNWLSLYGPSTEISGIIHYRDPFTFGQPLERIANVCQPGWEVSYRGIPSNMPVYHQDFYLRMTVPTGGTPDTVYHEYEIDFTNDPYENVYLKDVNYKFTVPANAQYELIAGRGQSHIPSMGNRNTSTDTCMEGYVWGNARNEPTGPGNYCGVTVSCDLDRPNTNNTWCCDRSNGNDCDGSDCGGPYGWGNSGKYWAEELGSPTKDLINWRNCQP</sequence>
<dbReference type="InterPro" id="IPR011055">
    <property type="entry name" value="Dup_hybrid_motif"/>
</dbReference>
<organism evidence="2 3">
    <name type="scientific">candidate division WWE3 bacterium CG22_combo_CG10-13_8_21_14_all_39_12</name>
    <dbReference type="NCBI Taxonomy" id="1975094"/>
    <lineage>
        <taxon>Bacteria</taxon>
        <taxon>Katanobacteria</taxon>
    </lineage>
</organism>
<comment type="caution">
    <text evidence="2">The sequence shown here is derived from an EMBL/GenBank/DDBJ whole genome shotgun (WGS) entry which is preliminary data.</text>
</comment>
<dbReference type="PANTHER" id="PTHR12631:SF10">
    <property type="entry name" value="BETA-XYLOSIDASE-LIKE PROTEIN-RELATED"/>
    <property type="match status" value="1"/>
</dbReference>
<evidence type="ECO:0000313" key="3">
    <source>
        <dbReference type="Proteomes" id="UP000228495"/>
    </source>
</evidence>
<dbReference type="PANTHER" id="PTHR12631">
    <property type="entry name" value="ALPHA-L-IDURONIDASE"/>
    <property type="match status" value="1"/>
</dbReference>
<evidence type="ECO:0000256" key="1">
    <source>
        <dbReference type="SAM" id="Phobius"/>
    </source>
</evidence>
<keyword evidence="1" id="KW-0472">Membrane</keyword>
<proteinExistence type="predicted"/>
<dbReference type="Proteomes" id="UP000228495">
    <property type="component" value="Unassembled WGS sequence"/>
</dbReference>
<accession>A0A2H0BEU9</accession>
<dbReference type="InterPro" id="IPR051923">
    <property type="entry name" value="Glycosyl_Hydrolase_39"/>
</dbReference>
<dbReference type="InterPro" id="IPR017853">
    <property type="entry name" value="GH"/>
</dbReference>
<dbReference type="Gene3D" id="3.20.20.80">
    <property type="entry name" value="Glycosidases"/>
    <property type="match status" value="1"/>
</dbReference>
<keyword evidence="1" id="KW-0812">Transmembrane</keyword>
<gene>
    <name evidence="2" type="ORF">COX05_04255</name>
</gene>
<protein>
    <submittedName>
        <fullName evidence="2">Uncharacterized protein</fullName>
    </submittedName>
</protein>
<dbReference type="SUPFAM" id="SSF51445">
    <property type="entry name" value="(Trans)glycosidases"/>
    <property type="match status" value="1"/>
</dbReference>
<evidence type="ECO:0000313" key="2">
    <source>
        <dbReference type="EMBL" id="PIP56203.1"/>
    </source>
</evidence>